<evidence type="ECO:0000313" key="2">
    <source>
        <dbReference type="Proteomes" id="UP000265663"/>
    </source>
</evidence>
<dbReference type="OrthoDB" id="3786670at2759"/>
<protein>
    <submittedName>
        <fullName evidence="1">Uncharacterized protein</fullName>
    </submittedName>
</protein>
<accession>A0A3M7M8Y8</accession>
<gene>
    <name evidence="1" type="ORF">GMOD_00008505</name>
</gene>
<sequence>MAKRDLEYKQRRTFIGTGSLDDFLELLEVSDTHLTTQDAVVRAFVQLSSVEQMYARQFSPEPDGWELVSRIKLDVMDVTSIDYVVHLQVKLGSITLRQFLDMIPFDKNQQAAAMQVVEAFSAASHIDVKANMGTRTKARSFRSWIVTQKVHADC</sequence>
<organism evidence="1 2">
    <name type="scientific">Pyrenophora seminiperda CCB06</name>
    <dbReference type="NCBI Taxonomy" id="1302712"/>
    <lineage>
        <taxon>Eukaryota</taxon>
        <taxon>Fungi</taxon>
        <taxon>Dikarya</taxon>
        <taxon>Ascomycota</taxon>
        <taxon>Pezizomycotina</taxon>
        <taxon>Dothideomycetes</taxon>
        <taxon>Pleosporomycetidae</taxon>
        <taxon>Pleosporales</taxon>
        <taxon>Pleosporineae</taxon>
        <taxon>Pleosporaceae</taxon>
        <taxon>Pyrenophora</taxon>
    </lineage>
</organism>
<proteinExistence type="predicted"/>
<dbReference type="Proteomes" id="UP000265663">
    <property type="component" value="Unassembled WGS sequence"/>
</dbReference>
<keyword evidence="2" id="KW-1185">Reference proteome</keyword>
<dbReference type="AlphaFoldDB" id="A0A3M7M8Y8"/>
<dbReference type="EMBL" id="KE747825">
    <property type="protein sequence ID" value="RMZ70859.1"/>
    <property type="molecule type" value="Genomic_DNA"/>
</dbReference>
<evidence type="ECO:0000313" key="1">
    <source>
        <dbReference type="EMBL" id="RMZ70859.1"/>
    </source>
</evidence>
<reference evidence="1 2" key="1">
    <citation type="journal article" date="2014" name="PLoS ONE">
        <title>De novo Genome Assembly of the Fungal Plant Pathogen Pyrenophora semeniperda.</title>
        <authorList>
            <person name="Soliai M.M."/>
            <person name="Meyer S.E."/>
            <person name="Udall J.A."/>
            <person name="Elzinga D.E."/>
            <person name="Hermansen R.A."/>
            <person name="Bodily P.M."/>
            <person name="Hart A.A."/>
            <person name="Coleman C.E."/>
        </authorList>
    </citation>
    <scope>NUCLEOTIDE SEQUENCE [LARGE SCALE GENOMIC DNA]</scope>
    <source>
        <strain evidence="1 2">CCB06</strain>
        <tissue evidence="1">Mycelium</tissue>
    </source>
</reference>
<name>A0A3M7M8Y8_9PLEO</name>